<dbReference type="Gene3D" id="1.10.555.10">
    <property type="entry name" value="Rho GTPase activation protein"/>
    <property type="match status" value="1"/>
</dbReference>
<dbReference type="Pfam" id="PF00620">
    <property type="entry name" value="RhoGAP"/>
    <property type="match status" value="1"/>
</dbReference>
<sequence length="316" mass="35688">MICQNPQNDSPHKSRFSLSLHSNSPISDTKRQDKVFPLEKSRETHWEKIESYYVDRLDALSKEIESSTLHNNKLTTVREEILAEILKLHQKSIDLNNKNESLIRSIAEKENHISAFMYQEPTALGVTLVDPPYSLTPSTPVSNTPTASISTARTPPVVENVQYPKKEPGIFRQISLRLSSRKKRHHEETSLNISDPIPIASSSEPLLHPAAVVQTVFGNDLIDQARLEKSVIPSVVLKCIREVESRGLNVEGIYRKSGTFGHVKELKNAFNENKQPKLSNYDDIHVITNLLKLYLRDLPSPALSKDFTCKVVSYSI</sequence>
<dbReference type="SUPFAM" id="SSF48350">
    <property type="entry name" value="GTPase activation domain, GAP"/>
    <property type="match status" value="1"/>
</dbReference>
<evidence type="ECO:0000256" key="2">
    <source>
        <dbReference type="SAM" id="MobiDB-lite"/>
    </source>
</evidence>
<dbReference type="InterPro" id="IPR050729">
    <property type="entry name" value="Rho-GAP"/>
</dbReference>
<keyword evidence="1" id="KW-0343">GTPase activation</keyword>
<dbReference type="PANTHER" id="PTHR23176">
    <property type="entry name" value="RHO/RAC/CDC GTPASE-ACTIVATING PROTEIN"/>
    <property type="match status" value="1"/>
</dbReference>
<feature type="domain" description="Rho-GAP" evidence="3">
    <location>
        <begin position="219"/>
        <end position="316"/>
    </location>
</feature>
<evidence type="ECO:0000313" key="4">
    <source>
        <dbReference type="EMBL" id="GAA5798338.1"/>
    </source>
</evidence>
<dbReference type="PROSITE" id="PS50238">
    <property type="entry name" value="RHOGAP"/>
    <property type="match status" value="1"/>
</dbReference>
<keyword evidence="5" id="KW-1185">Reference proteome</keyword>
<dbReference type="InterPro" id="IPR000198">
    <property type="entry name" value="RhoGAP_dom"/>
</dbReference>
<evidence type="ECO:0000259" key="3">
    <source>
        <dbReference type="PROSITE" id="PS50238"/>
    </source>
</evidence>
<organism evidence="4 5">
    <name type="scientific">Helicostylum pulchrum</name>
    <dbReference type="NCBI Taxonomy" id="562976"/>
    <lineage>
        <taxon>Eukaryota</taxon>
        <taxon>Fungi</taxon>
        <taxon>Fungi incertae sedis</taxon>
        <taxon>Mucoromycota</taxon>
        <taxon>Mucoromycotina</taxon>
        <taxon>Mucoromycetes</taxon>
        <taxon>Mucorales</taxon>
        <taxon>Mucorineae</taxon>
        <taxon>Mucoraceae</taxon>
        <taxon>Helicostylum</taxon>
    </lineage>
</organism>
<evidence type="ECO:0000256" key="1">
    <source>
        <dbReference type="ARBA" id="ARBA00022468"/>
    </source>
</evidence>
<dbReference type="PANTHER" id="PTHR23176:SF0">
    <property type="entry name" value="RHO GTPASE ACTIVATING PROTEIN AT 19D, ISOFORM D"/>
    <property type="match status" value="1"/>
</dbReference>
<comment type="caution">
    <text evidence="4">The sequence shown here is derived from an EMBL/GenBank/DDBJ whole genome shotgun (WGS) entry which is preliminary data.</text>
</comment>
<proteinExistence type="predicted"/>
<dbReference type="EMBL" id="BAABUJ010000010">
    <property type="protein sequence ID" value="GAA5798338.1"/>
    <property type="molecule type" value="Genomic_DNA"/>
</dbReference>
<name>A0ABP9XVS0_9FUNG</name>
<accession>A0ABP9XVS0</accession>
<feature type="compositionally biased region" description="Polar residues" evidence="2">
    <location>
        <begin position="16"/>
        <end position="27"/>
    </location>
</feature>
<dbReference type="CDD" id="cd00159">
    <property type="entry name" value="RhoGAP"/>
    <property type="match status" value="1"/>
</dbReference>
<feature type="region of interest" description="Disordered" evidence="2">
    <location>
        <begin position="1"/>
        <end position="32"/>
    </location>
</feature>
<reference evidence="4 5" key="1">
    <citation type="submission" date="2024-04" db="EMBL/GenBank/DDBJ databases">
        <title>genome sequences of Mucor flavus KT1a and Helicostylum pulchrum KT1b strains isolation_sourced from the surface of a dry-aged beef.</title>
        <authorList>
            <person name="Toyotome T."/>
            <person name="Hosono M."/>
            <person name="Torimaru M."/>
            <person name="Fukuda K."/>
            <person name="Mikami N."/>
        </authorList>
    </citation>
    <scope>NUCLEOTIDE SEQUENCE [LARGE SCALE GENOMIC DNA]</scope>
    <source>
        <strain evidence="4 5">KT1b</strain>
    </source>
</reference>
<dbReference type="Proteomes" id="UP001476247">
    <property type="component" value="Unassembled WGS sequence"/>
</dbReference>
<evidence type="ECO:0000313" key="5">
    <source>
        <dbReference type="Proteomes" id="UP001476247"/>
    </source>
</evidence>
<gene>
    <name evidence="4" type="ORF">HPULCUR_003740</name>
</gene>
<protein>
    <recommendedName>
        <fullName evidence="3">Rho-GAP domain-containing protein</fullName>
    </recommendedName>
</protein>
<dbReference type="InterPro" id="IPR008936">
    <property type="entry name" value="Rho_GTPase_activation_prot"/>
</dbReference>